<dbReference type="EMBL" id="LAZR01046326">
    <property type="protein sequence ID" value="KKK96797.1"/>
    <property type="molecule type" value="Genomic_DNA"/>
</dbReference>
<dbReference type="AlphaFoldDB" id="A0A0F8ZSE0"/>
<proteinExistence type="predicted"/>
<organism evidence="2">
    <name type="scientific">marine sediment metagenome</name>
    <dbReference type="NCBI Taxonomy" id="412755"/>
    <lineage>
        <taxon>unclassified sequences</taxon>
        <taxon>metagenomes</taxon>
        <taxon>ecological metagenomes</taxon>
    </lineage>
</organism>
<comment type="caution">
    <text evidence="2">The sequence shown here is derived from an EMBL/GenBank/DDBJ whole genome shotgun (WGS) entry which is preliminary data.</text>
</comment>
<evidence type="ECO:0000313" key="2">
    <source>
        <dbReference type="EMBL" id="KKK96797.1"/>
    </source>
</evidence>
<evidence type="ECO:0000256" key="1">
    <source>
        <dbReference type="SAM" id="Coils"/>
    </source>
</evidence>
<reference evidence="2" key="1">
    <citation type="journal article" date="2015" name="Nature">
        <title>Complex archaea that bridge the gap between prokaryotes and eukaryotes.</title>
        <authorList>
            <person name="Spang A."/>
            <person name="Saw J.H."/>
            <person name="Jorgensen S.L."/>
            <person name="Zaremba-Niedzwiedzka K."/>
            <person name="Martijn J."/>
            <person name="Lind A.E."/>
            <person name="van Eijk R."/>
            <person name="Schleper C."/>
            <person name="Guy L."/>
            <person name="Ettema T.J."/>
        </authorList>
    </citation>
    <scope>NUCLEOTIDE SEQUENCE</scope>
</reference>
<accession>A0A0F8ZSE0</accession>
<protein>
    <submittedName>
        <fullName evidence="2">Uncharacterized protein</fullName>
    </submittedName>
</protein>
<feature type="coiled-coil region" evidence="1">
    <location>
        <begin position="20"/>
        <end position="51"/>
    </location>
</feature>
<name>A0A0F8ZSE0_9ZZZZ</name>
<keyword evidence="1" id="KW-0175">Coiled coil</keyword>
<sequence>MSTEQQIILLDIHPDAKAVLFALLQENNQLRAELEEQKDRLVSKVEAMEVLGCAHAKFWKLSKFDGFPKPVQFGKSNYYRINELIAFRTKHQQQVNN</sequence>
<gene>
    <name evidence="2" type="ORF">LCGC14_2659170</name>
</gene>